<dbReference type="InterPro" id="IPR039537">
    <property type="entry name" value="Retrotran_Ty1/copia-like"/>
</dbReference>
<dbReference type="InterPro" id="IPR025724">
    <property type="entry name" value="GAG-pre-integrase_dom"/>
</dbReference>
<dbReference type="InterPro" id="IPR013103">
    <property type="entry name" value="RVT_2"/>
</dbReference>
<dbReference type="SUPFAM" id="SSF53098">
    <property type="entry name" value="Ribonuclease H-like"/>
    <property type="match status" value="1"/>
</dbReference>
<protein>
    <submittedName>
        <fullName evidence="6">Retrovirus-related Pol polyprotein from transposon TNT 1-94</fullName>
    </submittedName>
</protein>
<evidence type="ECO:0000256" key="4">
    <source>
        <dbReference type="SAM" id="MobiDB-lite"/>
    </source>
</evidence>
<dbReference type="InterPro" id="IPR036397">
    <property type="entry name" value="RNaseH_sf"/>
</dbReference>
<evidence type="ECO:0000256" key="2">
    <source>
        <dbReference type="ARBA" id="ARBA00022801"/>
    </source>
</evidence>
<dbReference type="Pfam" id="PF25597">
    <property type="entry name" value="SH3_retrovirus"/>
    <property type="match status" value="1"/>
</dbReference>
<dbReference type="GO" id="GO:0016787">
    <property type="term" value="F:hydrolase activity"/>
    <property type="evidence" value="ECO:0007669"/>
    <property type="project" value="UniProtKB-KW"/>
</dbReference>
<dbReference type="EMBL" id="BKCJ010144130">
    <property type="protein sequence ID" value="GEX99348.1"/>
    <property type="molecule type" value="Genomic_DNA"/>
</dbReference>
<dbReference type="Pfam" id="PF13976">
    <property type="entry name" value="gag_pre-integrs"/>
    <property type="match status" value="1"/>
</dbReference>
<dbReference type="Gene3D" id="3.30.420.10">
    <property type="entry name" value="Ribonuclease H-like superfamily/Ribonuclease H"/>
    <property type="match status" value="1"/>
</dbReference>
<keyword evidence="2" id="KW-0378">Hydrolase</keyword>
<feature type="region of interest" description="Disordered" evidence="4">
    <location>
        <begin position="127"/>
        <end position="155"/>
    </location>
</feature>
<evidence type="ECO:0000313" key="6">
    <source>
        <dbReference type="EMBL" id="GEX99348.1"/>
    </source>
</evidence>
<comment type="caution">
    <text evidence="6">The sequence shown here is derived from an EMBL/GenBank/DDBJ whole genome shotgun (WGS) entry which is preliminary data.</text>
</comment>
<name>A0A699HEI2_TANCI</name>
<dbReference type="InterPro" id="IPR001584">
    <property type="entry name" value="Integrase_cat-core"/>
</dbReference>
<dbReference type="GO" id="GO:0046872">
    <property type="term" value="F:metal ion binding"/>
    <property type="evidence" value="ECO:0007669"/>
    <property type="project" value="UniProtKB-KW"/>
</dbReference>
<keyword evidence="3" id="KW-0175">Coiled coil</keyword>
<organism evidence="6">
    <name type="scientific">Tanacetum cinerariifolium</name>
    <name type="common">Dalmatian daisy</name>
    <name type="synonym">Chrysanthemum cinerariifolium</name>
    <dbReference type="NCBI Taxonomy" id="118510"/>
    <lineage>
        <taxon>Eukaryota</taxon>
        <taxon>Viridiplantae</taxon>
        <taxon>Streptophyta</taxon>
        <taxon>Embryophyta</taxon>
        <taxon>Tracheophyta</taxon>
        <taxon>Spermatophyta</taxon>
        <taxon>Magnoliopsida</taxon>
        <taxon>eudicotyledons</taxon>
        <taxon>Gunneridae</taxon>
        <taxon>Pentapetalae</taxon>
        <taxon>asterids</taxon>
        <taxon>campanulids</taxon>
        <taxon>Asterales</taxon>
        <taxon>Asteraceae</taxon>
        <taxon>Asteroideae</taxon>
        <taxon>Anthemideae</taxon>
        <taxon>Anthemidinae</taxon>
        <taxon>Tanacetum</taxon>
    </lineage>
</organism>
<dbReference type="PROSITE" id="PS50994">
    <property type="entry name" value="INTEGRASE"/>
    <property type="match status" value="1"/>
</dbReference>
<dbReference type="GO" id="GO:0003676">
    <property type="term" value="F:nucleic acid binding"/>
    <property type="evidence" value="ECO:0007669"/>
    <property type="project" value="InterPro"/>
</dbReference>
<dbReference type="InterPro" id="IPR043502">
    <property type="entry name" value="DNA/RNA_pol_sf"/>
</dbReference>
<sequence length="1475" mass="167704">MMKGLDIREHEKKAKLFNEWEKFTSTNGELIESYYHRFMQLMNDLKRNKHFPENIAANLKFLNNLQPEWKRHVTIAHQKKNLHEADFTQIYDFLKMNQDEVNKLRAECLAKTYDPLALMAHSQNSYNFPATHNDQSSSSTHSQQSFPINNKYNPQPSLNQNFIQPPMNSLEDINDLTKAMNAALILFAKAFQLTTPINNNQRTSSNPRNYQIAQSGMNMSQDRQSTNIRGNGGNHFGQYARQVAQNQKWYNAWKNGGIQVAQNAVQNLGVQNGGNQNGLVVVPGIANQNETGNIVAARAEGTGNGNQVRCYNCIGLGHIAGNCTARPRRRDVTYLQTQLLIAQKEEAGIQLQVQEFDFMAVAGDLDEIEEVNANCILMVNLQHASTSGTQLDKAPVYDTDSSAESLELEIKRLLKASVSHDIMSIVQNGFVDVSSDLKTELDRTKEKLEHCNTKKEKEYDVLWNNWYTKCEECKYDKISYNKAYNDVQQKIKQLQAQLGDLKGKSGDTPSALNTLNPLNQKLETKIVELEFQVVNYECEIRHLKITYKNLFDSITSNRAHAKLHNLNYENAKQKARLFENTSNPMNNTLRTSVTPQVDKPKLIVVTLYLKKLHASIPSHSVPQPREFNVLKHSNVVAPGMFKIDPSHTSRVDLVPNTQSSASIRTNSITNFQRHVTFKKNVSPDTVNSSSIGLVYTARTRRPQPKGNTRNARVPSASKSSEAKKNVTVEDHRRILSLFKNQKTMSFERNNINLAIQNDKFEIICGTCKQCFVTTNHDACLLSFVNALNSRANNLCVNVPLVQIKKDLGHRVYFVEGLGHNLFSVGQCCDADLKVTFRRNTCFIRDLDGVDLLKGNRSINLYTINLYDMASPSPICLMARATPTKSWLWHQRLSHLTFDTINDLAKNDLVSGLPKFKYSKEHLCPSCEQGKAKEPLTHPNLTKDETPEVTKNFLKNIYVSLQALVIIVRTDNETKFKNHALKEYFDSVGITHETSATKTPRQNGVVERKNRTLVEAARTMLIFSHAPALCYPKNDREDIGKLGAKGDIGFFIRYSANSVAYRVYNRRTKKIIETMNVTFDELSAMAFEQNSSKLGLQSLTSGQISSGLKLTYDPSTKNHSDALVIQNLQAPTASMLIQDSAPTPTNSLNSPNSSHNIVKEALIDPAWIESMQEELHLFIRVDVWELVSSPDGIKPFTLKWLFKNKHDEENTVIRNKTRLVVRGYRQEEVIDFEESFAPVARMEAIRIFLAYVAHKRFTVYQMDVKTAFLHGSLKEDVYVCQPEGFIDADHPNHVYKLKKALYGLKQAPRAWYDELSTFLLQNGFSKGIIDPTLFTRRFDDDILVVNQSPSGIFINQSNYVNEILKKYGLNTCDTIVLWMRTQLTNYGYHFNKIPISYDSKSAIAISCNPVQHSRTKHLAVRYHFIKEHVEKGMIKLHFVKTDYQLTNIFTKALPMVRRLGMRSLCPQELDRLAKLQ</sequence>
<dbReference type="SUPFAM" id="SSF56672">
    <property type="entry name" value="DNA/RNA polymerases"/>
    <property type="match status" value="1"/>
</dbReference>
<proteinExistence type="predicted"/>
<feature type="region of interest" description="Disordered" evidence="4">
    <location>
        <begin position="698"/>
        <end position="725"/>
    </location>
</feature>
<dbReference type="CDD" id="cd09272">
    <property type="entry name" value="RNase_HI_RT_Ty1"/>
    <property type="match status" value="1"/>
</dbReference>
<evidence type="ECO:0000256" key="1">
    <source>
        <dbReference type="ARBA" id="ARBA00022723"/>
    </source>
</evidence>
<keyword evidence="1" id="KW-0479">Metal-binding</keyword>
<dbReference type="GO" id="GO:0015074">
    <property type="term" value="P:DNA integration"/>
    <property type="evidence" value="ECO:0007669"/>
    <property type="project" value="InterPro"/>
</dbReference>
<reference evidence="6" key="1">
    <citation type="journal article" date="2019" name="Sci. Rep.">
        <title>Draft genome of Tanacetum cinerariifolium, the natural source of mosquito coil.</title>
        <authorList>
            <person name="Yamashiro T."/>
            <person name="Shiraishi A."/>
            <person name="Satake H."/>
            <person name="Nakayama K."/>
        </authorList>
    </citation>
    <scope>NUCLEOTIDE SEQUENCE</scope>
</reference>
<evidence type="ECO:0000256" key="3">
    <source>
        <dbReference type="SAM" id="Coils"/>
    </source>
</evidence>
<feature type="coiled-coil region" evidence="3">
    <location>
        <begin position="434"/>
        <end position="539"/>
    </location>
</feature>
<accession>A0A699HEI2</accession>
<evidence type="ECO:0000259" key="5">
    <source>
        <dbReference type="PROSITE" id="PS50994"/>
    </source>
</evidence>
<feature type="compositionally biased region" description="Low complexity" evidence="4">
    <location>
        <begin position="135"/>
        <end position="145"/>
    </location>
</feature>
<feature type="domain" description="Integrase catalytic" evidence="5">
    <location>
        <begin position="940"/>
        <end position="1014"/>
    </location>
</feature>
<dbReference type="InterPro" id="IPR057670">
    <property type="entry name" value="SH3_retrovirus"/>
</dbReference>
<dbReference type="PANTHER" id="PTHR42648">
    <property type="entry name" value="TRANSPOSASE, PUTATIVE-RELATED"/>
    <property type="match status" value="1"/>
</dbReference>
<dbReference type="PANTHER" id="PTHR42648:SF18">
    <property type="entry name" value="RETROTRANSPOSON, UNCLASSIFIED-LIKE PROTEIN"/>
    <property type="match status" value="1"/>
</dbReference>
<gene>
    <name evidence="6" type="ORF">Tci_371323</name>
</gene>
<dbReference type="Pfam" id="PF07727">
    <property type="entry name" value="RVT_2"/>
    <property type="match status" value="1"/>
</dbReference>
<feature type="compositionally biased region" description="Polar residues" evidence="4">
    <location>
        <begin position="146"/>
        <end position="155"/>
    </location>
</feature>
<dbReference type="InterPro" id="IPR012337">
    <property type="entry name" value="RNaseH-like_sf"/>
</dbReference>